<dbReference type="Proteomes" id="UP000541444">
    <property type="component" value="Unassembled WGS sequence"/>
</dbReference>
<dbReference type="EMBL" id="JACGCM010002205">
    <property type="protein sequence ID" value="KAF6143501.1"/>
    <property type="molecule type" value="Genomic_DNA"/>
</dbReference>
<evidence type="ECO:0000313" key="3">
    <source>
        <dbReference type="EMBL" id="KAF6143501.1"/>
    </source>
</evidence>
<proteinExistence type="predicted"/>
<sequence>MTQTLDDVEQLVGLPADGDATIIGGTWGFLAILELEKVLNDGTAAAAKKKNGLTTRKPASANEHGDTPVHQYEDIAKQYDASYHEYASLSLNINLNNQQIITLNDQLQKLKEDKKESEANINLREAFKEKVEIELKRMVDEQCALEFADLPRQLDAKCKEIESIKAVNGILMGQIDMRLPPVTPEIWRQALKKALASEGMGDMGDPNL</sequence>
<comment type="caution">
    <text evidence="3">The sequence shown here is derived from an EMBL/GenBank/DDBJ whole genome shotgun (WGS) entry which is preliminary data.</text>
</comment>
<organism evidence="3 4">
    <name type="scientific">Kingdonia uniflora</name>
    <dbReference type="NCBI Taxonomy" id="39325"/>
    <lineage>
        <taxon>Eukaryota</taxon>
        <taxon>Viridiplantae</taxon>
        <taxon>Streptophyta</taxon>
        <taxon>Embryophyta</taxon>
        <taxon>Tracheophyta</taxon>
        <taxon>Spermatophyta</taxon>
        <taxon>Magnoliopsida</taxon>
        <taxon>Ranunculales</taxon>
        <taxon>Circaeasteraceae</taxon>
        <taxon>Kingdonia</taxon>
    </lineage>
</organism>
<keyword evidence="1" id="KW-0175">Coiled coil</keyword>
<dbReference type="OrthoDB" id="1303806at2759"/>
<keyword evidence="4" id="KW-1185">Reference proteome</keyword>
<accession>A0A7J7LLF1</accession>
<evidence type="ECO:0000313" key="4">
    <source>
        <dbReference type="Proteomes" id="UP000541444"/>
    </source>
</evidence>
<dbReference type="AlphaFoldDB" id="A0A7J7LLF1"/>
<name>A0A7J7LLF1_9MAGN</name>
<feature type="coiled-coil region" evidence="1">
    <location>
        <begin position="93"/>
        <end position="120"/>
    </location>
</feature>
<protein>
    <submittedName>
        <fullName evidence="3">Uncharacterized protein</fullName>
    </submittedName>
</protein>
<reference evidence="3 4" key="1">
    <citation type="journal article" date="2020" name="IScience">
        <title>Genome Sequencing of the Endangered Kingdonia uniflora (Circaeasteraceae, Ranunculales) Reveals Potential Mechanisms of Evolutionary Specialization.</title>
        <authorList>
            <person name="Sun Y."/>
            <person name="Deng T."/>
            <person name="Zhang A."/>
            <person name="Moore M.J."/>
            <person name="Landis J.B."/>
            <person name="Lin N."/>
            <person name="Zhang H."/>
            <person name="Zhang X."/>
            <person name="Huang J."/>
            <person name="Zhang X."/>
            <person name="Sun H."/>
            <person name="Wang H."/>
        </authorList>
    </citation>
    <scope>NUCLEOTIDE SEQUENCE [LARGE SCALE GENOMIC DNA]</scope>
    <source>
        <strain evidence="3">TB1705</strain>
        <tissue evidence="3">Leaf</tissue>
    </source>
</reference>
<gene>
    <name evidence="3" type="ORF">GIB67_029670</name>
</gene>
<evidence type="ECO:0000256" key="2">
    <source>
        <dbReference type="SAM" id="MobiDB-lite"/>
    </source>
</evidence>
<feature type="region of interest" description="Disordered" evidence="2">
    <location>
        <begin position="47"/>
        <end position="69"/>
    </location>
</feature>
<evidence type="ECO:0000256" key="1">
    <source>
        <dbReference type="SAM" id="Coils"/>
    </source>
</evidence>